<dbReference type="PANTHER" id="PTHR21177">
    <property type="entry name" value="IP06524P-RELATED"/>
    <property type="match status" value="1"/>
</dbReference>
<dbReference type="PANTHER" id="PTHR21177:SF4">
    <property type="entry name" value="IP06524P"/>
    <property type="match status" value="1"/>
</dbReference>
<feature type="signal peptide" evidence="2">
    <location>
        <begin position="1"/>
        <end position="21"/>
    </location>
</feature>
<feature type="compositionally biased region" description="Polar residues" evidence="1">
    <location>
        <begin position="178"/>
        <end position="200"/>
    </location>
</feature>
<dbReference type="Proteomes" id="UP001431783">
    <property type="component" value="Unassembled WGS sequence"/>
</dbReference>
<dbReference type="EMBL" id="JARQZJ010000033">
    <property type="protein sequence ID" value="KAK9875343.1"/>
    <property type="molecule type" value="Genomic_DNA"/>
</dbReference>
<dbReference type="InterPro" id="IPR031993">
    <property type="entry name" value="DUF4789"/>
</dbReference>
<organism evidence="4 5">
    <name type="scientific">Henosepilachna vigintioctopunctata</name>
    <dbReference type="NCBI Taxonomy" id="420089"/>
    <lineage>
        <taxon>Eukaryota</taxon>
        <taxon>Metazoa</taxon>
        <taxon>Ecdysozoa</taxon>
        <taxon>Arthropoda</taxon>
        <taxon>Hexapoda</taxon>
        <taxon>Insecta</taxon>
        <taxon>Pterygota</taxon>
        <taxon>Neoptera</taxon>
        <taxon>Endopterygota</taxon>
        <taxon>Coleoptera</taxon>
        <taxon>Polyphaga</taxon>
        <taxon>Cucujiformia</taxon>
        <taxon>Coccinelloidea</taxon>
        <taxon>Coccinellidae</taxon>
        <taxon>Epilachninae</taxon>
        <taxon>Epilachnini</taxon>
        <taxon>Henosepilachna</taxon>
    </lineage>
</organism>
<evidence type="ECO:0000256" key="1">
    <source>
        <dbReference type="SAM" id="MobiDB-lite"/>
    </source>
</evidence>
<keyword evidence="5" id="KW-1185">Reference proteome</keyword>
<feature type="domain" description="DUF4789" evidence="3">
    <location>
        <begin position="52"/>
        <end position="138"/>
    </location>
</feature>
<dbReference type="AlphaFoldDB" id="A0AAW1U3W0"/>
<sequence length="217" mass="23990">MTCTQITCYIIALITFLYGNCQDVVYPYNNLEENKTSGGLQQTRGPVYAPNRCPPNQLLYPGDLEDDWTCDCSPGHVFSPQHQQCFAILREGPCGNGFHLILRNNEVIPECVENPCREGFARYSDGICYELGKPGGPCQEELIGGGVFNINITTLIPECIKQLNPNIFNLIDKHPNVTNKIPPKTNSTGNPSQTSTTTKRTPGRKSWVVVKGNVGKK</sequence>
<dbReference type="Pfam" id="PF16033">
    <property type="entry name" value="DUF4789"/>
    <property type="match status" value="1"/>
</dbReference>
<evidence type="ECO:0000256" key="2">
    <source>
        <dbReference type="SAM" id="SignalP"/>
    </source>
</evidence>
<evidence type="ECO:0000313" key="4">
    <source>
        <dbReference type="EMBL" id="KAK9875343.1"/>
    </source>
</evidence>
<keyword evidence="2" id="KW-0732">Signal</keyword>
<feature type="chain" id="PRO_5043946075" description="DUF4789 domain-containing protein" evidence="2">
    <location>
        <begin position="22"/>
        <end position="217"/>
    </location>
</feature>
<accession>A0AAW1U3W0</accession>
<evidence type="ECO:0000259" key="3">
    <source>
        <dbReference type="Pfam" id="PF16033"/>
    </source>
</evidence>
<name>A0AAW1U3W0_9CUCU</name>
<gene>
    <name evidence="4" type="ORF">WA026_007740</name>
</gene>
<reference evidence="4 5" key="1">
    <citation type="submission" date="2023-03" db="EMBL/GenBank/DDBJ databases">
        <title>Genome insight into feeding habits of ladybird beetles.</title>
        <authorList>
            <person name="Li H.-S."/>
            <person name="Huang Y.-H."/>
            <person name="Pang H."/>
        </authorList>
    </citation>
    <scope>NUCLEOTIDE SEQUENCE [LARGE SCALE GENOMIC DNA]</scope>
    <source>
        <strain evidence="4">SYSU_2023b</strain>
        <tissue evidence="4">Whole body</tissue>
    </source>
</reference>
<comment type="caution">
    <text evidence="4">The sequence shown here is derived from an EMBL/GenBank/DDBJ whole genome shotgun (WGS) entry which is preliminary data.</text>
</comment>
<evidence type="ECO:0000313" key="5">
    <source>
        <dbReference type="Proteomes" id="UP001431783"/>
    </source>
</evidence>
<proteinExistence type="predicted"/>
<feature type="region of interest" description="Disordered" evidence="1">
    <location>
        <begin position="178"/>
        <end position="217"/>
    </location>
</feature>
<protein>
    <recommendedName>
        <fullName evidence="3">DUF4789 domain-containing protein</fullName>
    </recommendedName>
</protein>